<keyword evidence="3" id="KW-1185">Reference proteome</keyword>
<feature type="chain" id="PRO_5042051831" evidence="1">
    <location>
        <begin position="19"/>
        <end position="446"/>
    </location>
</feature>
<dbReference type="InterPro" id="IPR017943">
    <property type="entry name" value="Bactericidal_perm-incr_a/b_dom"/>
</dbReference>
<dbReference type="GO" id="GO:0008289">
    <property type="term" value="F:lipid binding"/>
    <property type="evidence" value="ECO:0007669"/>
    <property type="project" value="InterPro"/>
</dbReference>
<name>A0AAD1XB40_EUPCR</name>
<sequence length="446" mass="50360">MKTLLLTILLIGFCLCQAQSQEYPGVVGTIGLDFLNKIKDSYFWGHLMSEVNNLQIDDMHEGKLKFHSIRLETSTPSSDNLQILFDAQNDGLRLIIRNLSAKMTGKWRFKKAFVKIKGHAEIKGEFDEIAITLGFKTQDKEGYKIPAVYAKAVNIEMDKHKWKGSFGHNVINEIGNLILKIFRGKGVKLIRNKVTHELQNKVPDLLNVEIKKAIEIEAPLAPWLSMNIATVSPIKVTADSLSLPLNGTIFIPGSSINTKHNVTDLKLNMTNSKNDVLLTVSNYVFYTFAESLNQYDFEYDLDSDGYQIHIMVPRNKDSISITNTEKGLHVVANGVCTLANLQTSFDVKISGDLSFNFTNGDKDHMFYLNPTIDKESLDISTSNVQFVRQKLGLRLLTPIFDPMIEYFLQKLELKTIPVKKVKDFPFVLNHSSTEFNPSFMSVSLDV</sequence>
<dbReference type="SUPFAM" id="SSF55394">
    <property type="entry name" value="Bactericidal permeability-increasing protein, BPI"/>
    <property type="match status" value="1"/>
</dbReference>
<dbReference type="InterPro" id="IPR032942">
    <property type="entry name" value="BPI/LBP/Plunc"/>
</dbReference>
<dbReference type="PANTHER" id="PTHR10504">
    <property type="entry name" value="BACTERICIDAL PERMEABILITY-INCREASING BPI PROTEIN-RELATED"/>
    <property type="match status" value="1"/>
</dbReference>
<organism evidence="2 3">
    <name type="scientific">Euplotes crassus</name>
    <dbReference type="NCBI Taxonomy" id="5936"/>
    <lineage>
        <taxon>Eukaryota</taxon>
        <taxon>Sar</taxon>
        <taxon>Alveolata</taxon>
        <taxon>Ciliophora</taxon>
        <taxon>Intramacronucleata</taxon>
        <taxon>Spirotrichea</taxon>
        <taxon>Hypotrichia</taxon>
        <taxon>Euplotida</taxon>
        <taxon>Euplotidae</taxon>
        <taxon>Moneuplotes</taxon>
    </lineage>
</organism>
<protein>
    <submittedName>
        <fullName evidence="2">Uncharacterized protein</fullName>
    </submittedName>
</protein>
<evidence type="ECO:0000313" key="2">
    <source>
        <dbReference type="EMBL" id="CAI2369819.1"/>
    </source>
</evidence>
<feature type="signal peptide" evidence="1">
    <location>
        <begin position="1"/>
        <end position="18"/>
    </location>
</feature>
<gene>
    <name evidence="2" type="ORF">ECRASSUSDP1_LOCUS11123</name>
</gene>
<dbReference type="Gene3D" id="3.15.20.10">
    <property type="entry name" value="Bactericidal permeability-increasing protein, domain 2"/>
    <property type="match status" value="1"/>
</dbReference>
<dbReference type="EMBL" id="CAMPGE010010977">
    <property type="protein sequence ID" value="CAI2369819.1"/>
    <property type="molecule type" value="Genomic_DNA"/>
</dbReference>
<comment type="caution">
    <text evidence="2">The sequence shown here is derived from an EMBL/GenBank/DDBJ whole genome shotgun (WGS) entry which is preliminary data.</text>
</comment>
<keyword evidence="1" id="KW-0732">Signal</keyword>
<evidence type="ECO:0000256" key="1">
    <source>
        <dbReference type="SAM" id="SignalP"/>
    </source>
</evidence>
<reference evidence="2" key="1">
    <citation type="submission" date="2023-07" db="EMBL/GenBank/DDBJ databases">
        <authorList>
            <consortium name="AG Swart"/>
            <person name="Singh M."/>
            <person name="Singh A."/>
            <person name="Seah K."/>
            <person name="Emmerich C."/>
        </authorList>
    </citation>
    <scope>NUCLEOTIDE SEQUENCE</scope>
    <source>
        <strain evidence="2">DP1</strain>
    </source>
</reference>
<dbReference type="AlphaFoldDB" id="A0AAD1XB40"/>
<evidence type="ECO:0000313" key="3">
    <source>
        <dbReference type="Proteomes" id="UP001295684"/>
    </source>
</evidence>
<accession>A0AAD1XB40</accession>
<dbReference type="PANTHER" id="PTHR10504:SF131">
    <property type="entry name" value="BPI2 DOMAIN-CONTAINING PROTEIN"/>
    <property type="match status" value="1"/>
</dbReference>
<dbReference type="Gene3D" id="3.15.10.10">
    <property type="entry name" value="Bactericidal permeability-increasing protein, domain 1"/>
    <property type="match status" value="1"/>
</dbReference>
<dbReference type="Proteomes" id="UP001295684">
    <property type="component" value="Unassembled WGS sequence"/>
</dbReference>
<proteinExistence type="predicted"/>